<evidence type="ECO:0008006" key="11">
    <source>
        <dbReference type="Google" id="ProtNLM"/>
    </source>
</evidence>
<feature type="domain" description="MacB-like periplasmic core" evidence="8">
    <location>
        <begin position="22"/>
        <end position="202"/>
    </location>
</feature>
<dbReference type="InterPro" id="IPR003838">
    <property type="entry name" value="ABC3_permease_C"/>
</dbReference>
<evidence type="ECO:0000259" key="7">
    <source>
        <dbReference type="Pfam" id="PF02687"/>
    </source>
</evidence>
<dbReference type="RefSeq" id="WP_114642104.1">
    <property type="nucleotide sequence ID" value="NZ_JAACIO010000009.1"/>
</dbReference>
<feature type="transmembrane region" description="Helical" evidence="6">
    <location>
        <begin position="296"/>
        <end position="316"/>
    </location>
</feature>
<keyword evidence="3 6" id="KW-0812">Transmembrane</keyword>
<evidence type="ECO:0000259" key="8">
    <source>
        <dbReference type="Pfam" id="PF12704"/>
    </source>
</evidence>
<evidence type="ECO:0000256" key="6">
    <source>
        <dbReference type="SAM" id="Phobius"/>
    </source>
</evidence>
<gene>
    <name evidence="9" type="ORF">DYH56_06740</name>
</gene>
<reference evidence="9 10" key="1">
    <citation type="submission" date="2018-08" db="EMBL/GenBank/DDBJ databases">
        <title>Draft genome sequence of Psychrilyobacter sp. strain SD5 isolated from Black Sea water.</title>
        <authorList>
            <person name="Yadav S."/>
            <person name="Villanueva L."/>
            <person name="Damste J.S.S."/>
        </authorList>
    </citation>
    <scope>NUCLEOTIDE SEQUENCE [LARGE SCALE GENOMIC DNA]</scope>
    <source>
        <strain evidence="9 10">SD5</strain>
    </source>
</reference>
<dbReference type="PANTHER" id="PTHR30572">
    <property type="entry name" value="MEMBRANE COMPONENT OF TRANSPORTER-RELATED"/>
    <property type="match status" value="1"/>
</dbReference>
<feature type="transmembrane region" description="Helical" evidence="6">
    <location>
        <begin position="328"/>
        <end position="348"/>
    </location>
</feature>
<dbReference type="InterPro" id="IPR025857">
    <property type="entry name" value="MacB_PCD"/>
</dbReference>
<evidence type="ECO:0000256" key="2">
    <source>
        <dbReference type="ARBA" id="ARBA00022475"/>
    </source>
</evidence>
<evidence type="ECO:0000313" key="9">
    <source>
        <dbReference type="EMBL" id="REI41599.1"/>
    </source>
</evidence>
<dbReference type="Pfam" id="PF12704">
    <property type="entry name" value="MacB_PCD"/>
    <property type="match status" value="1"/>
</dbReference>
<sequence>MSFWIAWRLMWGNKIRIFFPFAGITIGIASLILIFSLGEGGKKAIKADLAALAENRIMLGGERFDISDVRLIEEIPYISYVYLPQGTLGNNDIRIKGYSQRALSQLGISRKLREGEVLIEKNSVEILKGNGLLKGNQLEVQLGASRVKLRVIGEYHEKNPVEMIRPGGKGIIGLETLENILNKKKYDQMIVAFQNGENTEDLLPMVIQQLERKYGRRGEFYILEGSAGYKKIEKIKKTLDIFLKAIGIIAMIGGGLGISNLMAANVRERSSHIGIMRAVGISKNIILKIFLLEGSFISLAGGITGILAGILGGIIIGRIIGVPPIFKIEHITGILISALFTGIIFGLLPARRASQMEVVTALNID</sequence>
<proteinExistence type="predicted"/>
<protein>
    <recommendedName>
        <fullName evidence="11">ABC transporter permease</fullName>
    </recommendedName>
</protein>
<comment type="caution">
    <text evidence="9">The sequence shown here is derived from an EMBL/GenBank/DDBJ whole genome shotgun (WGS) entry which is preliminary data.</text>
</comment>
<evidence type="ECO:0000256" key="5">
    <source>
        <dbReference type="ARBA" id="ARBA00023136"/>
    </source>
</evidence>
<dbReference type="Pfam" id="PF02687">
    <property type="entry name" value="FtsX"/>
    <property type="match status" value="1"/>
</dbReference>
<feature type="transmembrane region" description="Helical" evidence="6">
    <location>
        <begin position="241"/>
        <end position="262"/>
    </location>
</feature>
<keyword evidence="10" id="KW-1185">Reference proteome</keyword>
<dbReference type="InterPro" id="IPR050250">
    <property type="entry name" value="Macrolide_Exporter_MacB"/>
</dbReference>
<evidence type="ECO:0000256" key="3">
    <source>
        <dbReference type="ARBA" id="ARBA00022692"/>
    </source>
</evidence>
<name>A0ABX9KIA4_9FUSO</name>
<comment type="subcellular location">
    <subcellularLocation>
        <location evidence="1">Cell membrane</location>
        <topology evidence="1">Multi-pass membrane protein</topology>
    </subcellularLocation>
</comment>
<evidence type="ECO:0000256" key="4">
    <source>
        <dbReference type="ARBA" id="ARBA00022989"/>
    </source>
</evidence>
<organism evidence="9 10">
    <name type="scientific">Psychrilyobacter piezotolerans</name>
    <dbReference type="NCBI Taxonomy" id="2293438"/>
    <lineage>
        <taxon>Bacteria</taxon>
        <taxon>Fusobacteriati</taxon>
        <taxon>Fusobacteriota</taxon>
        <taxon>Fusobacteriia</taxon>
        <taxon>Fusobacteriales</taxon>
        <taxon>Fusobacteriaceae</taxon>
        <taxon>Psychrilyobacter</taxon>
    </lineage>
</organism>
<dbReference type="EMBL" id="QUAJ01000009">
    <property type="protein sequence ID" value="REI41599.1"/>
    <property type="molecule type" value="Genomic_DNA"/>
</dbReference>
<keyword evidence="2" id="KW-1003">Cell membrane</keyword>
<feature type="domain" description="ABC3 transporter permease C-terminal" evidence="7">
    <location>
        <begin position="246"/>
        <end position="357"/>
    </location>
</feature>
<dbReference type="Proteomes" id="UP000263486">
    <property type="component" value="Unassembled WGS sequence"/>
</dbReference>
<keyword evidence="5 6" id="KW-0472">Membrane</keyword>
<evidence type="ECO:0000256" key="1">
    <source>
        <dbReference type="ARBA" id="ARBA00004651"/>
    </source>
</evidence>
<feature type="transmembrane region" description="Helical" evidence="6">
    <location>
        <begin position="17"/>
        <end position="37"/>
    </location>
</feature>
<accession>A0ABX9KIA4</accession>
<keyword evidence="4 6" id="KW-1133">Transmembrane helix</keyword>
<evidence type="ECO:0000313" key="10">
    <source>
        <dbReference type="Proteomes" id="UP000263486"/>
    </source>
</evidence>
<dbReference type="PANTHER" id="PTHR30572:SF15">
    <property type="entry name" value="ABC TRANSPORTER PERMEASE"/>
    <property type="match status" value="1"/>
</dbReference>